<keyword evidence="3" id="KW-0408">Iron</keyword>
<dbReference type="GO" id="GO:0046872">
    <property type="term" value="F:metal ion binding"/>
    <property type="evidence" value="ECO:0007669"/>
    <property type="project" value="UniProtKB-KW"/>
</dbReference>
<evidence type="ECO:0000256" key="1">
    <source>
        <dbReference type="ARBA" id="ARBA00022723"/>
    </source>
</evidence>
<dbReference type="PANTHER" id="PTHR10209:SF859">
    <property type="entry name" value="OS03G0690500 PROTEIN"/>
    <property type="match status" value="1"/>
</dbReference>
<dbReference type="InParanoid" id="A0A0R0K1Y9"/>
<evidence type="ECO:0000313" key="4">
    <source>
        <dbReference type="EMBL" id="KRH58597.1"/>
    </source>
</evidence>
<protein>
    <recommendedName>
        <fullName evidence="7">Isopenicillin N synthase-like Fe(2+) 2OG dioxygenase domain-containing protein</fullName>
    </recommendedName>
</protein>
<reference evidence="5" key="2">
    <citation type="submission" date="2018-02" db="UniProtKB">
        <authorList>
            <consortium name="EnsemblPlants"/>
        </authorList>
    </citation>
    <scope>IDENTIFICATION</scope>
    <source>
        <strain evidence="5">Williams 82</strain>
    </source>
</reference>
<dbReference type="AlphaFoldDB" id="A0A0R0K1Y9"/>
<dbReference type="OMA" id="VINIAYF"/>
<evidence type="ECO:0008006" key="7">
    <source>
        <dbReference type="Google" id="ProtNLM"/>
    </source>
</evidence>
<dbReference type="Gene3D" id="2.60.120.330">
    <property type="entry name" value="B-lactam Antibiotic, Isopenicillin N Synthase, Chain"/>
    <property type="match status" value="2"/>
</dbReference>
<dbReference type="SUPFAM" id="SSF51197">
    <property type="entry name" value="Clavaminate synthase-like"/>
    <property type="match status" value="1"/>
</dbReference>
<reference evidence="4" key="3">
    <citation type="submission" date="2018-07" db="EMBL/GenBank/DDBJ databases">
        <title>WGS assembly of Glycine max.</title>
        <authorList>
            <person name="Schmutz J."/>
            <person name="Cannon S."/>
            <person name="Schlueter J."/>
            <person name="Ma J."/>
            <person name="Mitros T."/>
            <person name="Nelson W."/>
            <person name="Hyten D."/>
            <person name="Song Q."/>
            <person name="Thelen J."/>
            <person name="Cheng J."/>
            <person name="Xu D."/>
            <person name="Hellsten U."/>
            <person name="May G."/>
            <person name="Yu Y."/>
            <person name="Sakurai T."/>
            <person name="Umezawa T."/>
            <person name="Bhattacharyya M."/>
            <person name="Sandhu D."/>
            <person name="Valliyodan B."/>
            <person name="Lindquist E."/>
            <person name="Peto M."/>
            <person name="Grant D."/>
            <person name="Shu S."/>
            <person name="Goodstein D."/>
            <person name="Barry K."/>
            <person name="Futrell-Griggs M."/>
            <person name="Abernathy B."/>
            <person name="Du J."/>
            <person name="Tian Z."/>
            <person name="Zhu L."/>
            <person name="Gill N."/>
            <person name="Joshi T."/>
            <person name="Libault M."/>
            <person name="Sethuraman A."/>
            <person name="Zhang X."/>
            <person name="Shinozaki K."/>
            <person name="Nguyen H."/>
            <person name="Wing R."/>
            <person name="Cregan P."/>
            <person name="Specht J."/>
            <person name="Grimwood J."/>
            <person name="Rokhsar D."/>
            <person name="Stacey G."/>
            <person name="Shoemaker R."/>
            <person name="Jackson S."/>
        </authorList>
    </citation>
    <scope>NUCLEOTIDE SEQUENCE</scope>
    <source>
        <tissue evidence="4">Callus</tissue>
    </source>
</reference>
<name>A0A0R0K1Y9_SOYBN</name>
<proteinExistence type="predicted"/>
<keyword evidence="1" id="KW-0479">Metal-binding</keyword>
<keyword evidence="6" id="KW-1185">Reference proteome</keyword>
<evidence type="ECO:0000313" key="6">
    <source>
        <dbReference type="Proteomes" id="UP000008827"/>
    </source>
</evidence>
<evidence type="ECO:0000256" key="2">
    <source>
        <dbReference type="ARBA" id="ARBA00023002"/>
    </source>
</evidence>
<keyword evidence="2" id="KW-0560">Oxidoreductase</keyword>
<dbReference type="Proteomes" id="UP000008827">
    <property type="component" value="Chromosome 5"/>
</dbReference>
<dbReference type="Gramene" id="KRH58597">
    <property type="protein sequence ID" value="KRH58597"/>
    <property type="gene ID" value="GLYMA_05G138200"/>
</dbReference>
<dbReference type="GO" id="GO:0016491">
    <property type="term" value="F:oxidoreductase activity"/>
    <property type="evidence" value="ECO:0007669"/>
    <property type="project" value="UniProtKB-KW"/>
</dbReference>
<accession>A0A0R0K1Y9</accession>
<dbReference type="InterPro" id="IPR027443">
    <property type="entry name" value="IPNS-like_sf"/>
</dbReference>
<sequence length="243" mass="28135">MEVSITYEIADTVELNPDRLRELKAFDDSKAGVKGLVDEGVTKIPTLFHHPRDEFVKASTLGYTKHISPVIDLSEVVNSGIPVMFPEDFKDGVQRIYKQDNKVKTELYNRDHMRPFVYNSNYDIYSSPTLNWRDTFLCYLILPNLKTCHVKFFYTVIKTWIAIYDMMLITNDRFKSVEHRVLANLIGPRILCIACFFSVGLKSSPKLYGPIKDLLSEDNHPKYRETTVAEYARYCQKNKGENT</sequence>
<evidence type="ECO:0000256" key="3">
    <source>
        <dbReference type="ARBA" id="ARBA00023004"/>
    </source>
</evidence>
<dbReference type="EnsemblPlants" id="KRH58597">
    <property type="protein sequence ID" value="KRH58597"/>
    <property type="gene ID" value="GLYMA_05G138200"/>
</dbReference>
<evidence type="ECO:0000313" key="5">
    <source>
        <dbReference type="EnsemblPlants" id="KRH58597"/>
    </source>
</evidence>
<reference evidence="4 5" key="1">
    <citation type="journal article" date="2010" name="Nature">
        <title>Genome sequence of the palaeopolyploid soybean.</title>
        <authorList>
            <person name="Schmutz J."/>
            <person name="Cannon S.B."/>
            <person name="Schlueter J."/>
            <person name="Ma J."/>
            <person name="Mitros T."/>
            <person name="Nelson W."/>
            <person name="Hyten D.L."/>
            <person name="Song Q."/>
            <person name="Thelen J.J."/>
            <person name="Cheng J."/>
            <person name="Xu D."/>
            <person name="Hellsten U."/>
            <person name="May G.D."/>
            <person name="Yu Y."/>
            <person name="Sakurai T."/>
            <person name="Umezawa T."/>
            <person name="Bhattacharyya M.K."/>
            <person name="Sandhu D."/>
            <person name="Valliyodan B."/>
            <person name="Lindquist E."/>
            <person name="Peto M."/>
            <person name="Grant D."/>
            <person name="Shu S."/>
            <person name="Goodstein D."/>
            <person name="Barry K."/>
            <person name="Futrell-Griggs M."/>
            <person name="Abernathy B."/>
            <person name="Du J."/>
            <person name="Tian Z."/>
            <person name="Zhu L."/>
            <person name="Gill N."/>
            <person name="Joshi T."/>
            <person name="Libault M."/>
            <person name="Sethuraman A."/>
            <person name="Zhang X.-C."/>
            <person name="Shinozaki K."/>
            <person name="Nguyen H.T."/>
            <person name="Wing R.A."/>
            <person name="Cregan P."/>
            <person name="Specht J."/>
            <person name="Grimwood J."/>
            <person name="Rokhsar D."/>
            <person name="Stacey G."/>
            <person name="Shoemaker R.C."/>
            <person name="Jackson S.A."/>
        </authorList>
    </citation>
    <scope>NUCLEOTIDE SEQUENCE</scope>
    <source>
        <strain evidence="5">cv. Williams 82</strain>
        <tissue evidence="4">Callus</tissue>
    </source>
</reference>
<dbReference type="PANTHER" id="PTHR10209">
    <property type="entry name" value="OXIDOREDUCTASE, 2OG-FE II OXYGENASE FAMILY PROTEIN"/>
    <property type="match status" value="1"/>
</dbReference>
<organism evidence="4">
    <name type="scientific">Glycine max</name>
    <name type="common">Soybean</name>
    <name type="synonym">Glycine hispida</name>
    <dbReference type="NCBI Taxonomy" id="3847"/>
    <lineage>
        <taxon>Eukaryota</taxon>
        <taxon>Viridiplantae</taxon>
        <taxon>Streptophyta</taxon>
        <taxon>Embryophyta</taxon>
        <taxon>Tracheophyta</taxon>
        <taxon>Spermatophyta</taxon>
        <taxon>Magnoliopsida</taxon>
        <taxon>eudicotyledons</taxon>
        <taxon>Gunneridae</taxon>
        <taxon>Pentapetalae</taxon>
        <taxon>rosids</taxon>
        <taxon>fabids</taxon>
        <taxon>Fabales</taxon>
        <taxon>Fabaceae</taxon>
        <taxon>Papilionoideae</taxon>
        <taxon>50 kb inversion clade</taxon>
        <taxon>NPAAA clade</taxon>
        <taxon>indigoferoid/millettioid clade</taxon>
        <taxon>Phaseoleae</taxon>
        <taxon>Glycine</taxon>
        <taxon>Glycine subgen. Soja</taxon>
    </lineage>
</organism>
<dbReference type="EMBL" id="CM000838">
    <property type="protein sequence ID" value="KRH58597.1"/>
    <property type="molecule type" value="Genomic_DNA"/>
</dbReference>
<gene>
    <name evidence="4" type="ORF">GLYMA_05G138200</name>
</gene>